<dbReference type="CDD" id="cd05154">
    <property type="entry name" value="ACAD10_11_N-like"/>
    <property type="match status" value="1"/>
</dbReference>
<gene>
    <name evidence="2" type="ORF">OHU69_04140</name>
</gene>
<evidence type="ECO:0000313" key="2">
    <source>
        <dbReference type="EMBL" id="WTS10331.1"/>
    </source>
</evidence>
<dbReference type="PANTHER" id="PTHR47829:SF1">
    <property type="entry name" value="HAD FAMILY PHOSPHATASE"/>
    <property type="match status" value="1"/>
</dbReference>
<organism evidence="2">
    <name type="scientific">Streptomyces sp. NBC_00119</name>
    <dbReference type="NCBI Taxonomy" id="2975659"/>
    <lineage>
        <taxon>Bacteria</taxon>
        <taxon>Bacillati</taxon>
        <taxon>Actinomycetota</taxon>
        <taxon>Actinomycetes</taxon>
        <taxon>Kitasatosporales</taxon>
        <taxon>Streptomycetaceae</taxon>
        <taxon>Streptomyces</taxon>
    </lineage>
</organism>
<dbReference type="InterPro" id="IPR002575">
    <property type="entry name" value="Aminoglycoside_PTrfase"/>
</dbReference>
<dbReference type="Gene3D" id="3.90.1200.10">
    <property type="match status" value="1"/>
</dbReference>
<accession>A0AAU1TXN1</accession>
<dbReference type="InterPro" id="IPR041726">
    <property type="entry name" value="ACAD10_11_N"/>
</dbReference>
<dbReference type="InterPro" id="IPR052898">
    <property type="entry name" value="ACAD10-like"/>
</dbReference>
<evidence type="ECO:0000259" key="1">
    <source>
        <dbReference type="Pfam" id="PF01636"/>
    </source>
</evidence>
<dbReference type="EMBL" id="CP108195">
    <property type="protein sequence ID" value="WTS10331.1"/>
    <property type="molecule type" value="Genomic_DNA"/>
</dbReference>
<name>A0AAU1TXN1_9ACTN</name>
<sequence length="349" mass="37938">MKSVDAHAGAPAGTDLGALARWLGKRGEHVTGPLTARRIGLGQSNLTYRVDDDDGHCWVVRRPPLGTLLPTAHDIGREHRILAALTGTQVPVPAVVGLCDDGGVHHLVMEHVDGIVLDGLDVAEALPTPVRAGLGPSLTRTLAAIHAVDLEKTGLHDLASHRLYAERQLKRWSRQWEQSRTRDLPALDRLTELLRRRVPERQSLVLVHGDLHVRNVICSPDTGTVRAALDWELSTLGDPMADLGTLLAYWPEPGEVPADRPALGVTALDGFARRDELIQSYARSSGRDIGPELAFWHVLAVWKVAVIGEGVLRRALDEPRNAAEGGPPSTAYIDQMVDQAWALATHYGL</sequence>
<reference evidence="2" key="1">
    <citation type="submission" date="2022-10" db="EMBL/GenBank/DDBJ databases">
        <title>The complete genomes of actinobacterial strains from the NBC collection.</title>
        <authorList>
            <person name="Joergensen T.S."/>
            <person name="Alvarez Arevalo M."/>
            <person name="Sterndorff E.B."/>
            <person name="Faurdal D."/>
            <person name="Vuksanovic O."/>
            <person name="Mourched A.-S."/>
            <person name="Charusanti P."/>
            <person name="Shaw S."/>
            <person name="Blin K."/>
            <person name="Weber T."/>
        </authorList>
    </citation>
    <scope>NUCLEOTIDE SEQUENCE</scope>
    <source>
        <strain evidence="2">NBC_00119</strain>
    </source>
</reference>
<dbReference type="SUPFAM" id="SSF56112">
    <property type="entry name" value="Protein kinase-like (PK-like)"/>
    <property type="match status" value="1"/>
</dbReference>
<dbReference type="AlphaFoldDB" id="A0AAU1TXN1"/>
<dbReference type="Gene3D" id="3.30.200.20">
    <property type="entry name" value="Phosphorylase Kinase, domain 1"/>
    <property type="match status" value="1"/>
</dbReference>
<feature type="domain" description="Aminoglycoside phosphotransferase" evidence="1">
    <location>
        <begin position="36"/>
        <end position="258"/>
    </location>
</feature>
<dbReference type="InterPro" id="IPR011009">
    <property type="entry name" value="Kinase-like_dom_sf"/>
</dbReference>
<dbReference type="Pfam" id="PF01636">
    <property type="entry name" value="APH"/>
    <property type="match status" value="1"/>
</dbReference>
<proteinExistence type="predicted"/>
<dbReference type="PANTHER" id="PTHR47829">
    <property type="entry name" value="HYDROLASE, PUTATIVE (AFU_ORTHOLOGUE AFUA_1G12880)-RELATED"/>
    <property type="match status" value="1"/>
</dbReference>
<protein>
    <submittedName>
        <fullName evidence="2">Phosphotransferase family protein</fullName>
    </submittedName>
</protein>